<feature type="signal peptide" evidence="4">
    <location>
        <begin position="1"/>
        <end position="19"/>
    </location>
</feature>
<organism evidence="5 6">
    <name type="scientific">Hymenobacter polaris</name>
    <dbReference type="NCBI Taxonomy" id="2682546"/>
    <lineage>
        <taxon>Bacteria</taxon>
        <taxon>Pseudomonadati</taxon>
        <taxon>Bacteroidota</taxon>
        <taxon>Cytophagia</taxon>
        <taxon>Cytophagales</taxon>
        <taxon>Hymenobacteraceae</taxon>
        <taxon>Hymenobacter</taxon>
    </lineage>
</organism>
<dbReference type="PANTHER" id="PTHR22904:SF523">
    <property type="entry name" value="STRESS-INDUCED-PHOSPHOPROTEIN 1"/>
    <property type="match status" value="1"/>
</dbReference>
<evidence type="ECO:0000313" key="6">
    <source>
        <dbReference type="Proteomes" id="UP000559626"/>
    </source>
</evidence>
<dbReference type="Gene3D" id="1.25.40.10">
    <property type="entry name" value="Tetratricopeptide repeat domain"/>
    <property type="match status" value="2"/>
</dbReference>
<dbReference type="Pfam" id="PF13432">
    <property type="entry name" value="TPR_16"/>
    <property type="match status" value="1"/>
</dbReference>
<dbReference type="SUPFAM" id="SSF48452">
    <property type="entry name" value="TPR-like"/>
    <property type="match status" value="1"/>
</dbReference>
<evidence type="ECO:0000256" key="4">
    <source>
        <dbReference type="SAM" id="SignalP"/>
    </source>
</evidence>
<evidence type="ECO:0000256" key="2">
    <source>
        <dbReference type="ARBA" id="ARBA00022803"/>
    </source>
</evidence>
<name>A0A7Y0AAV2_9BACT</name>
<evidence type="ECO:0000256" key="3">
    <source>
        <dbReference type="PROSITE-ProRule" id="PRU00339"/>
    </source>
</evidence>
<dbReference type="AlphaFoldDB" id="A0A7Y0AAV2"/>
<dbReference type="PANTHER" id="PTHR22904">
    <property type="entry name" value="TPR REPEAT CONTAINING PROTEIN"/>
    <property type="match status" value="1"/>
</dbReference>
<keyword evidence="6" id="KW-1185">Reference proteome</keyword>
<keyword evidence="2 3" id="KW-0802">TPR repeat</keyword>
<accession>A0A7Y0AAV2</accession>
<gene>
    <name evidence="5" type="ORF">HHL22_01130</name>
</gene>
<dbReference type="RefSeq" id="WP_169529135.1">
    <property type="nucleotide sequence ID" value="NZ_JABBGH010000001.1"/>
</dbReference>
<keyword evidence="1" id="KW-0677">Repeat</keyword>
<evidence type="ECO:0000313" key="5">
    <source>
        <dbReference type="EMBL" id="NML63797.1"/>
    </source>
</evidence>
<reference evidence="5 6" key="1">
    <citation type="submission" date="2020-04" db="EMBL/GenBank/DDBJ databases">
        <title>Hymenobacter polaris sp. nov., isolated from Arctic soil.</title>
        <authorList>
            <person name="Dahal R.H."/>
        </authorList>
    </citation>
    <scope>NUCLEOTIDE SEQUENCE [LARGE SCALE GENOMIC DNA]</scope>
    <source>
        <strain evidence="5 6">RP-2-7</strain>
    </source>
</reference>
<dbReference type="InterPro" id="IPR019734">
    <property type="entry name" value="TPR_rpt"/>
</dbReference>
<dbReference type="GO" id="GO:0051879">
    <property type="term" value="F:Hsp90 protein binding"/>
    <property type="evidence" value="ECO:0007669"/>
    <property type="project" value="TreeGrafter"/>
</dbReference>
<evidence type="ECO:0000256" key="1">
    <source>
        <dbReference type="ARBA" id="ARBA00022737"/>
    </source>
</evidence>
<dbReference type="InterPro" id="IPR011990">
    <property type="entry name" value="TPR-like_helical_dom_sf"/>
</dbReference>
<dbReference type="Pfam" id="PF14559">
    <property type="entry name" value="TPR_19"/>
    <property type="match status" value="1"/>
</dbReference>
<proteinExistence type="predicted"/>
<dbReference type="SMART" id="SM00028">
    <property type="entry name" value="TPR"/>
    <property type="match status" value="3"/>
</dbReference>
<dbReference type="Proteomes" id="UP000559626">
    <property type="component" value="Unassembled WGS sequence"/>
</dbReference>
<keyword evidence="4" id="KW-0732">Signal</keyword>
<protein>
    <submittedName>
        <fullName evidence="5">Tetratricopeptide repeat protein</fullName>
    </submittedName>
</protein>
<comment type="caution">
    <text evidence="5">The sequence shown here is derived from an EMBL/GenBank/DDBJ whole genome shotgun (WGS) entry which is preliminary data.</text>
</comment>
<sequence>MNKLLLSLLLAATLGVARAQTPAPADAPATASAAELVRDGIGLYDAGRYTEALAKYQQALDLAPTSPLARAELAMAYNALDRNDEAAALCQQLVQENPRVSPFVYAVYGRSLADSRPAEALAAYRQGIQYFPTDANLHLNEGIALAGQRDYEGAAASFRYAVALQPDQASAHMLLGITQLQLGARVPGLLAMARFLVLEPTGPRSQQRQQWLDQVMLQGVAAQPSGNHVQLSVPASGLRADGGRVGDDFGPEEVLLAMQGAFSLSDASQHKTKLEKFIDQFGALCRALGERQPQAGRGFARTYYAPYFAEMERRGFVPAFAYLTHSAQPNAPEVRQWLAAHPLQVRGFQEWSRSYPWPKLKQPKP</sequence>
<dbReference type="PROSITE" id="PS50005">
    <property type="entry name" value="TPR"/>
    <property type="match status" value="2"/>
</dbReference>
<feature type="repeat" description="TPR" evidence="3">
    <location>
        <begin position="33"/>
        <end position="66"/>
    </location>
</feature>
<feature type="repeat" description="TPR" evidence="3">
    <location>
        <begin position="135"/>
        <end position="168"/>
    </location>
</feature>
<dbReference type="EMBL" id="JABBGH010000001">
    <property type="protein sequence ID" value="NML63797.1"/>
    <property type="molecule type" value="Genomic_DNA"/>
</dbReference>
<feature type="chain" id="PRO_5030827523" evidence="4">
    <location>
        <begin position="20"/>
        <end position="365"/>
    </location>
</feature>